<gene>
    <name evidence="1" type="ORF">Pla22_23980</name>
</gene>
<dbReference type="InterPro" id="IPR036653">
    <property type="entry name" value="CinA-like_C"/>
</dbReference>
<evidence type="ECO:0000313" key="2">
    <source>
        <dbReference type="Proteomes" id="UP000316598"/>
    </source>
</evidence>
<keyword evidence="2" id="KW-1185">Reference proteome</keyword>
<proteinExistence type="predicted"/>
<dbReference type="EMBL" id="SJPI01000001">
    <property type="protein sequence ID" value="TWT54746.1"/>
    <property type="molecule type" value="Genomic_DNA"/>
</dbReference>
<dbReference type="Gene3D" id="3.90.950.20">
    <property type="entry name" value="CinA-like"/>
    <property type="match status" value="1"/>
</dbReference>
<evidence type="ECO:0008006" key="3">
    <source>
        <dbReference type="Google" id="ProtNLM"/>
    </source>
</evidence>
<comment type="caution">
    <text evidence="1">The sequence shown here is derived from an EMBL/GenBank/DDBJ whole genome shotgun (WGS) entry which is preliminary data.</text>
</comment>
<dbReference type="AlphaFoldDB" id="A0A5C5WVN7"/>
<name>A0A5C5WVN7_9BACT</name>
<dbReference type="PANTHER" id="PTHR31285">
    <property type="entry name" value="NICOTINAMIDE MONONUCLEOTIDE ADENYLYLTRANSFERASE"/>
    <property type="match status" value="1"/>
</dbReference>
<dbReference type="PANTHER" id="PTHR31285:SF0">
    <property type="entry name" value="NICOTINAMIDE MONONUCLEOTIDE ADENYLYLTRANSFERASE"/>
    <property type="match status" value="1"/>
</dbReference>
<sequence length="163" mass="17650">MDRPVDWKSLTKRLSQTDWQIALVVSGGGIGAIERCMKRAGASVNFVEAVVPYSRASMRDYLGAPMVGKSASKETSIQLAQVAFERAVSFSDIDQGRAVGIALVAAMPTFPARNQTNQIHVAMITMNGCQSRSRELDGQLIDRDDAEEIAEAMVAEMVENLTG</sequence>
<dbReference type="GO" id="GO:0016887">
    <property type="term" value="F:ATP hydrolysis activity"/>
    <property type="evidence" value="ECO:0007669"/>
    <property type="project" value="TreeGrafter"/>
</dbReference>
<dbReference type="RefSeq" id="WP_146514743.1">
    <property type="nucleotide sequence ID" value="NZ_SJPI01000001.1"/>
</dbReference>
<dbReference type="GO" id="GO:0005737">
    <property type="term" value="C:cytoplasm"/>
    <property type="evidence" value="ECO:0007669"/>
    <property type="project" value="TreeGrafter"/>
</dbReference>
<reference evidence="1 2" key="1">
    <citation type="submission" date="2019-02" db="EMBL/GenBank/DDBJ databases">
        <title>Deep-cultivation of Planctomycetes and their phenomic and genomic characterization uncovers novel biology.</title>
        <authorList>
            <person name="Wiegand S."/>
            <person name="Jogler M."/>
            <person name="Boedeker C."/>
            <person name="Pinto D."/>
            <person name="Vollmers J."/>
            <person name="Rivas-Marin E."/>
            <person name="Kohn T."/>
            <person name="Peeters S.H."/>
            <person name="Heuer A."/>
            <person name="Rast P."/>
            <person name="Oberbeckmann S."/>
            <person name="Bunk B."/>
            <person name="Jeske O."/>
            <person name="Meyerdierks A."/>
            <person name="Storesund J.E."/>
            <person name="Kallscheuer N."/>
            <person name="Luecker S."/>
            <person name="Lage O.M."/>
            <person name="Pohl T."/>
            <person name="Merkel B.J."/>
            <person name="Hornburger P."/>
            <person name="Mueller R.-W."/>
            <person name="Bruemmer F."/>
            <person name="Labrenz M."/>
            <person name="Spormann A.M."/>
            <person name="Op Den Camp H."/>
            <person name="Overmann J."/>
            <person name="Amann R."/>
            <person name="Jetten M.S.M."/>
            <person name="Mascher T."/>
            <person name="Medema M.H."/>
            <person name="Devos D.P."/>
            <person name="Kaster A.-K."/>
            <person name="Ovreas L."/>
            <person name="Rohde M."/>
            <person name="Galperin M.Y."/>
            <person name="Jogler C."/>
        </authorList>
    </citation>
    <scope>NUCLEOTIDE SEQUENCE [LARGE SCALE GENOMIC DNA]</scope>
    <source>
        <strain evidence="1 2">Pla22</strain>
    </source>
</reference>
<evidence type="ECO:0000313" key="1">
    <source>
        <dbReference type="EMBL" id="TWT54746.1"/>
    </source>
</evidence>
<dbReference type="OrthoDB" id="156876at2"/>
<dbReference type="GO" id="GO:0000309">
    <property type="term" value="F:nicotinamide-nucleotide adenylyltransferase activity"/>
    <property type="evidence" value="ECO:0007669"/>
    <property type="project" value="TreeGrafter"/>
</dbReference>
<organism evidence="1 2">
    <name type="scientific">Rubripirellula amarantea</name>
    <dbReference type="NCBI Taxonomy" id="2527999"/>
    <lineage>
        <taxon>Bacteria</taxon>
        <taxon>Pseudomonadati</taxon>
        <taxon>Planctomycetota</taxon>
        <taxon>Planctomycetia</taxon>
        <taxon>Pirellulales</taxon>
        <taxon>Pirellulaceae</taxon>
        <taxon>Rubripirellula</taxon>
    </lineage>
</organism>
<dbReference type="Proteomes" id="UP000316598">
    <property type="component" value="Unassembled WGS sequence"/>
</dbReference>
<accession>A0A5C5WVN7</accession>
<protein>
    <recommendedName>
        <fullName evidence="3">Competence-damage inducible protein</fullName>
    </recommendedName>
</protein>